<name>A0A7Y9PH97_9BACT</name>
<comment type="caution">
    <text evidence="1">The sequence shown here is derived from an EMBL/GenBank/DDBJ whole genome shotgun (WGS) entry which is preliminary data.</text>
</comment>
<reference evidence="1 2" key="1">
    <citation type="submission" date="2020-07" db="EMBL/GenBank/DDBJ databases">
        <title>Genomic Encyclopedia of Type Strains, Phase IV (KMG-V): Genome sequencing to study the core and pangenomes of soil and plant-associated prokaryotes.</title>
        <authorList>
            <person name="Whitman W."/>
        </authorList>
    </citation>
    <scope>NUCLEOTIDE SEQUENCE [LARGE SCALE GENOMIC DNA]</scope>
    <source>
        <strain evidence="1 2">X4EP2</strain>
    </source>
</reference>
<proteinExistence type="predicted"/>
<accession>A0A7Y9PH97</accession>
<dbReference type="EMBL" id="JACCCW010000001">
    <property type="protein sequence ID" value="NYF79113.1"/>
    <property type="molecule type" value="Genomic_DNA"/>
</dbReference>
<evidence type="ECO:0000313" key="2">
    <source>
        <dbReference type="Proteomes" id="UP000589520"/>
    </source>
</evidence>
<dbReference type="RefSeq" id="WP_179489071.1">
    <property type="nucleotide sequence ID" value="NZ_JACCCW010000001.1"/>
</dbReference>
<protein>
    <submittedName>
        <fullName evidence="1">Uncharacterized protein</fullName>
    </submittedName>
</protein>
<organism evidence="1 2">
    <name type="scientific">Granulicella arctica</name>
    <dbReference type="NCBI Taxonomy" id="940613"/>
    <lineage>
        <taxon>Bacteria</taxon>
        <taxon>Pseudomonadati</taxon>
        <taxon>Acidobacteriota</taxon>
        <taxon>Terriglobia</taxon>
        <taxon>Terriglobales</taxon>
        <taxon>Acidobacteriaceae</taxon>
        <taxon>Granulicella</taxon>
    </lineage>
</organism>
<sequence length="137" mass="15296">MPQPSNATITIDGDKFDALTAHVEIATHHDDQGMPMMSSLKCGISAIIDMHDTENVSFGSLSKLYNLAQGLTRDKIKDIKIEYWTDENQTDAICTYSFRGWISLFSTSSGQGSNHTLRIHLQPELDAKQFIDMKMGN</sequence>
<keyword evidence="2" id="KW-1185">Reference proteome</keyword>
<dbReference type="AlphaFoldDB" id="A0A7Y9PH97"/>
<evidence type="ECO:0000313" key="1">
    <source>
        <dbReference type="EMBL" id="NYF79113.1"/>
    </source>
</evidence>
<dbReference type="Proteomes" id="UP000589520">
    <property type="component" value="Unassembled WGS sequence"/>
</dbReference>
<gene>
    <name evidence="1" type="ORF">HDF17_001400</name>
</gene>